<dbReference type="InterPro" id="IPR051172">
    <property type="entry name" value="Chlamydia_OmcB"/>
</dbReference>
<organism evidence="3 4">
    <name type="scientific">Clostridium collagenovorans DSM 3089</name>
    <dbReference type="NCBI Taxonomy" id="1121306"/>
    <lineage>
        <taxon>Bacteria</taxon>
        <taxon>Bacillati</taxon>
        <taxon>Bacillota</taxon>
        <taxon>Clostridia</taxon>
        <taxon>Eubacteriales</taxon>
        <taxon>Clostridiaceae</taxon>
        <taxon>Clostridium</taxon>
    </lineage>
</organism>
<proteinExistence type="predicted"/>
<protein>
    <submittedName>
        <fullName evidence="3">Conserved repeat domain-containing protein/fimbrial isopeptide formation D2 domain-containing protein</fullName>
    </submittedName>
</protein>
<dbReference type="InterPro" id="IPR047589">
    <property type="entry name" value="DUF11_rpt"/>
</dbReference>
<evidence type="ECO:0000313" key="3">
    <source>
        <dbReference type="EMBL" id="SHH89044.1"/>
    </source>
</evidence>
<feature type="domain" description="DUF11" evidence="1">
    <location>
        <begin position="278"/>
        <end position="386"/>
    </location>
</feature>
<dbReference type="RefSeq" id="WP_072831654.1">
    <property type="nucleotide sequence ID" value="NZ_FQXP01000006.1"/>
</dbReference>
<dbReference type="EMBL" id="FQXP01000006">
    <property type="protein sequence ID" value="SHH89044.1"/>
    <property type="molecule type" value="Genomic_DNA"/>
</dbReference>
<feature type="domain" description="DUF11" evidence="1">
    <location>
        <begin position="409"/>
        <end position="475"/>
    </location>
</feature>
<dbReference type="InterPro" id="IPR001434">
    <property type="entry name" value="OmcB-like_DUF11"/>
</dbReference>
<feature type="domain" description="SipL SPOCS" evidence="2">
    <location>
        <begin position="557"/>
        <end position="653"/>
    </location>
</feature>
<dbReference type="Proteomes" id="UP000184526">
    <property type="component" value="Unassembled WGS sequence"/>
</dbReference>
<dbReference type="AlphaFoldDB" id="A0A1M5WPI3"/>
<dbReference type="STRING" id="1121306.SAMN02745196_01758"/>
<dbReference type="OrthoDB" id="1756731at2"/>
<sequence>MNFICNNALYFAPRENNIIAEPGSTLKFKLSIEYLKSFLLKSCNLKYVFPKGVSLLTDTLESSYKATCTANTLEVDLLGLQAEESADISFDVLIDENLPIDELNTTLSCMYTLNYSYVNSKGDVISNTEESPILNLCISDLKLDLSIKPSLDICNAGELISYVIKGENSNSIPISDIKILPILCDELRYFPNSIELVTPDSKIPTIIDEDLIKEGLTLNTPEFKLKFLALTSKDCPLNSSLFSKVILLSSVTLNNINYTLLKEYKSADTKIQNKSCVMLKKEVTPNTATIGDIVNYTVTIENNSDLALNYVFLKDELNINLCFTPASVKINGEEKPFEDVNHGINLGHILPHDSYIVTFTAKVISLPSSRFISNTASLSHEYTLDPSKPPIKETLQSNPVSIVAELGQLVVSKSCSKTSIDLYDTFSYSITLTNTGNLDCKDVVLQDSLSQYFKFINTSLKVNQEVLPIENLKKGISLGIIKPDKEVSVTFDVIYFKPCYSSLIEDTCFTTFKCDSTKSHIEMKTEEILTTLYPSNYIYESFCIDNINLLPNAPQGVNEIIDFTTETEISRYYVVKTSEVYFNNDEIYNVYKLMIHGFIKLNVQYTVNQDSQNTVYNQHIKIPFSKFLDLPEGCTSKNKILVDLIIDDVYYKLLNKNYICSNIMLLAKAKLSRK</sequence>
<dbReference type="Pfam" id="PF01345">
    <property type="entry name" value="DUF11"/>
    <property type="match status" value="2"/>
</dbReference>
<evidence type="ECO:0000313" key="4">
    <source>
        <dbReference type="Proteomes" id="UP000184526"/>
    </source>
</evidence>
<dbReference type="InterPro" id="IPR024300">
    <property type="entry name" value="SipL_SPOCS_dom"/>
</dbReference>
<name>A0A1M5WPI3_9CLOT</name>
<keyword evidence="4" id="KW-1185">Reference proteome</keyword>
<reference evidence="3 4" key="1">
    <citation type="submission" date="2016-11" db="EMBL/GenBank/DDBJ databases">
        <authorList>
            <person name="Jaros S."/>
            <person name="Januszkiewicz K."/>
            <person name="Wedrychowicz H."/>
        </authorList>
    </citation>
    <scope>NUCLEOTIDE SEQUENCE [LARGE SCALE GENOMIC DNA]</scope>
    <source>
        <strain evidence="3 4">DSM 3089</strain>
    </source>
</reference>
<evidence type="ECO:0000259" key="2">
    <source>
        <dbReference type="Pfam" id="PF12673"/>
    </source>
</evidence>
<evidence type="ECO:0000259" key="1">
    <source>
        <dbReference type="Pfam" id="PF01345"/>
    </source>
</evidence>
<gene>
    <name evidence="3" type="ORF">SAMN02745196_01758</name>
</gene>
<dbReference type="NCBIfam" id="TIGR01451">
    <property type="entry name" value="B_ant_repeat"/>
    <property type="match status" value="2"/>
</dbReference>
<dbReference type="Gene3D" id="2.60.40.740">
    <property type="match status" value="1"/>
</dbReference>
<dbReference type="PANTHER" id="PTHR34819">
    <property type="entry name" value="LARGE CYSTEINE-RICH PERIPLASMIC PROTEIN OMCB"/>
    <property type="match status" value="1"/>
</dbReference>
<accession>A0A1M5WPI3</accession>
<dbReference type="Pfam" id="PF12673">
    <property type="entry name" value="SipL"/>
    <property type="match status" value="1"/>
</dbReference>